<keyword evidence="2 6" id="KW-0479">Metal-binding</keyword>
<evidence type="ECO:0000256" key="5">
    <source>
        <dbReference type="ARBA" id="ARBA00023004"/>
    </source>
</evidence>
<dbReference type="Proteomes" id="UP000002945">
    <property type="component" value="Unassembled WGS sequence"/>
</dbReference>
<feature type="binding site" evidence="6">
    <location>
        <position position="91"/>
    </location>
    <ligand>
        <name>Fe cation</name>
        <dbReference type="ChEBI" id="CHEBI:24875"/>
        <note>catalytic</note>
    </ligand>
</feature>
<dbReference type="EMBL" id="ABIB01000004">
    <property type="protein sequence ID" value="EDP96261.1"/>
    <property type="molecule type" value="Genomic_DNA"/>
</dbReference>
<evidence type="ECO:0000256" key="4">
    <source>
        <dbReference type="ARBA" id="ARBA00023002"/>
    </source>
</evidence>
<dbReference type="OrthoDB" id="7059163at2"/>
<dbReference type="RefSeq" id="WP_007093091.1">
    <property type="nucleotide sequence ID" value="NZ_CP142125.1"/>
</dbReference>
<dbReference type="Gene3D" id="2.60.120.10">
    <property type="entry name" value="Jelly Rolls"/>
    <property type="match status" value="1"/>
</dbReference>
<keyword evidence="5 6" id="KW-0408">Iron</keyword>
<accession>A9DU84</accession>
<feature type="binding site" evidence="6">
    <location>
        <position position="139"/>
    </location>
    <ligand>
        <name>Fe cation</name>
        <dbReference type="ChEBI" id="CHEBI:24875"/>
        <note>catalytic</note>
    </ligand>
</feature>
<dbReference type="GO" id="GO:0008198">
    <property type="term" value="F:ferrous iron binding"/>
    <property type="evidence" value="ECO:0007669"/>
    <property type="project" value="TreeGrafter"/>
</dbReference>
<evidence type="ECO:0000256" key="3">
    <source>
        <dbReference type="ARBA" id="ARBA00022964"/>
    </source>
</evidence>
<comment type="caution">
    <text evidence="7">The sequence shown here is derived from an EMBL/GenBank/DDBJ whole genome shotgun (WGS) entry which is preliminary data.</text>
</comment>
<evidence type="ECO:0000256" key="2">
    <source>
        <dbReference type="ARBA" id="ARBA00022723"/>
    </source>
</evidence>
<gene>
    <name evidence="7" type="ORF">KAOT1_02592</name>
</gene>
<protein>
    <recommendedName>
        <fullName evidence="9">Cysteine dioxygenase type I</fullName>
    </recommendedName>
</protein>
<dbReference type="eggNOG" id="COG5553">
    <property type="taxonomic scope" value="Bacteria"/>
</dbReference>
<feature type="binding site" evidence="6">
    <location>
        <position position="89"/>
    </location>
    <ligand>
        <name>Fe cation</name>
        <dbReference type="ChEBI" id="CHEBI:24875"/>
        <note>catalytic</note>
    </ligand>
</feature>
<evidence type="ECO:0000256" key="6">
    <source>
        <dbReference type="PIRSR" id="PIRSR610300-51"/>
    </source>
</evidence>
<sequence>MMLQEEVLAPALETLKTLIQDAVDSGEKVTASRIKEFVEQAQITQKDLEAYADFDHPIEDGYGRKMIYDGGKFEIMAMSWNPGDYSSIHNHGYTQWGVVQAFGNVHHFIYQNKNNQLRFAKKEILTSGAIVKVVNAMIHQMGNPSTDRYMTLHIYGSCEKAGDITADAKNYELEHDRVNHTTGGAFFNLPEDQIYDFEPGPIPTDDVFINYAKLMLDYYHRQEQTPKIIKLKENLMKKLYKRIGLS</sequence>
<evidence type="ECO:0000313" key="7">
    <source>
        <dbReference type="EMBL" id="EDP96261.1"/>
    </source>
</evidence>
<keyword evidence="8" id="KW-1185">Reference proteome</keyword>
<dbReference type="InterPro" id="IPR011051">
    <property type="entry name" value="RmlC_Cupin_sf"/>
</dbReference>
<dbReference type="InterPro" id="IPR010300">
    <property type="entry name" value="CDO_1"/>
</dbReference>
<dbReference type="PANTHER" id="PTHR12918">
    <property type="entry name" value="CYSTEINE DIOXYGENASE"/>
    <property type="match status" value="1"/>
</dbReference>
<dbReference type="GO" id="GO:0016702">
    <property type="term" value="F:oxidoreductase activity, acting on single donors with incorporation of molecular oxygen, incorporation of two atoms of oxygen"/>
    <property type="evidence" value="ECO:0007669"/>
    <property type="project" value="InterPro"/>
</dbReference>
<dbReference type="InterPro" id="IPR014710">
    <property type="entry name" value="RmlC-like_jellyroll"/>
</dbReference>
<dbReference type="STRING" id="391587.KAOT1_02592"/>
<dbReference type="CDD" id="cd10548">
    <property type="entry name" value="cupin_CDO"/>
    <property type="match status" value="1"/>
</dbReference>
<name>A9DU84_9FLAO</name>
<dbReference type="PANTHER" id="PTHR12918:SF1">
    <property type="entry name" value="CYSTEINE DIOXYGENASE TYPE 1"/>
    <property type="match status" value="1"/>
</dbReference>
<evidence type="ECO:0008006" key="9">
    <source>
        <dbReference type="Google" id="ProtNLM"/>
    </source>
</evidence>
<dbReference type="HOGENOM" id="CLU_079443_3_0_10"/>
<evidence type="ECO:0000313" key="8">
    <source>
        <dbReference type="Proteomes" id="UP000002945"/>
    </source>
</evidence>
<dbReference type="AlphaFoldDB" id="A9DU84"/>
<dbReference type="SUPFAM" id="SSF51182">
    <property type="entry name" value="RmlC-like cupins"/>
    <property type="match status" value="1"/>
</dbReference>
<organism evidence="7 8">
    <name type="scientific">Kordia algicida OT-1</name>
    <dbReference type="NCBI Taxonomy" id="391587"/>
    <lineage>
        <taxon>Bacteria</taxon>
        <taxon>Pseudomonadati</taxon>
        <taxon>Bacteroidota</taxon>
        <taxon>Flavobacteriia</taxon>
        <taxon>Flavobacteriales</taxon>
        <taxon>Flavobacteriaceae</taxon>
        <taxon>Kordia</taxon>
    </lineage>
</organism>
<proteinExistence type="inferred from homology"/>
<comment type="similarity">
    <text evidence="1">Belongs to the cysteine dioxygenase family.</text>
</comment>
<dbReference type="Pfam" id="PF05995">
    <property type="entry name" value="CDO_I"/>
    <property type="match status" value="1"/>
</dbReference>
<keyword evidence="4" id="KW-0560">Oxidoreductase</keyword>
<reference evidence="7 8" key="1">
    <citation type="journal article" date="2011" name="J. Bacteriol.">
        <title>Genome sequence of the algicidal bacterium Kordia algicida OT-1.</title>
        <authorList>
            <person name="Lee H.S."/>
            <person name="Kang S.G."/>
            <person name="Kwon K.K."/>
            <person name="Lee J.H."/>
            <person name="Kim S.J."/>
        </authorList>
    </citation>
    <scope>NUCLEOTIDE SEQUENCE [LARGE SCALE GENOMIC DNA]</scope>
    <source>
        <strain evidence="7 8">OT-1</strain>
    </source>
</reference>
<keyword evidence="3" id="KW-0223">Dioxygenase</keyword>
<evidence type="ECO:0000256" key="1">
    <source>
        <dbReference type="ARBA" id="ARBA00006622"/>
    </source>
</evidence>